<gene>
    <name evidence="1" type="ORF">DI564_00720</name>
</gene>
<protein>
    <submittedName>
        <fullName evidence="1">Uncharacterized protein</fullName>
    </submittedName>
</protein>
<evidence type="ECO:0000313" key="1">
    <source>
        <dbReference type="EMBL" id="PZQ19799.1"/>
    </source>
</evidence>
<organism evidence="1 2">
    <name type="scientific">Rhodanobacter denitrificans</name>
    <dbReference type="NCBI Taxonomy" id="666685"/>
    <lineage>
        <taxon>Bacteria</taxon>
        <taxon>Pseudomonadati</taxon>
        <taxon>Pseudomonadota</taxon>
        <taxon>Gammaproteobacteria</taxon>
        <taxon>Lysobacterales</taxon>
        <taxon>Rhodanobacteraceae</taxon>
        <taxon>Rhodanobacter</taxon>
    </lineage>
</organism>
<dbReference type="SUPFAM" id="SSF56349">
    <property type="entry name" value="DNA breaking-rejoining enzymes"/>
    <property type="match status" value="1"/>
</dbReference>
<accession>A0A2W5KUX2</accession>
<dbReference type="GO" id="GO:0003677">
    <property type="term" value="F:DNA binding"/>
    <property type="evidence" value="ECO:0007669"/>
    <property type="project" value="InterPro"/>
</dbReference>
<sequence length="54" mass="5970">MVAAARWDEIDLESKEWWVSAEKMKMGFAHVVPLPTQAADVLRGMLPFSAGTHG</sequence>
<proteinExistence type="predicted"/>
<dbReference type="EMBL" id="QFPO01000001">
    <property type="protein sequence ID" value="PZQ19799.1"/>
    <property type="molecule type" value="Genomic_DNA"/>
</dbReference>
<dbReference type="InterPro" id="IPR011010">
    <property type="entry name" value="DNA_brk_join_enz"/>
</dbReference>
<dbReference type="Proteomes" id="UP000249046">
    <property type="component" value="Unassembled WGS sequence"/>
</dbReference>
<comment type="caution">
    <text evidence="1">The sequence shown here is derived from an EMBL/GenBank/DDBJ whole genome shotgun (WGS) entry which is preliminary data.</text>
</comment>
<evidence type="ECO:0000313" key="2">
    <source>
        <dbReference type="Proteomes" id="UP000249046"/>
    </source>
</evidence>
<reference evidence="1 2" key="1">
    <citation type="submission" date="2017-08" db="EMBL/GenBank/DDBJ databases">
        <title>Infants hospitalized years apart are colonized by the same room-sourced microbial strains.</title>
        <authorList>
            <person name="Brooks B."/>
            <person name="Olm M.R."/>
            <person name="Firek B.A."/>
            <person name="Baker R."/>
            <person name="Thomas B.C."/>
            <person name="Morowitz M.J."/>
            <person name="Banfield J.F."/>
        </authorList>
    </citation>
    <scope>NUCLEOTIDE SEQUENCE [LARGE SCALE GENOMIC DNA]</scope>
    <source>
        <strain evidence="1">S2_005_003_R2_42</strain>
    </source>
</reference>
<name>A0A2W5KUX2_9GAMM</name>
<dbReference type="AlphaFoldDB" id="A0A2W5KUX2"/>